<name>A0A1Y1YRC9_9FUNG</name>
<dbReference type="InParanoid" id="A0A1Y1YRC9"/>
<reference evidence="1 2" key="1">
    <citation type="submission" date="2016-07" db="EMBL/GenBank/DDBJ databases">
        <title>Pervasive Adenine N6-methylation of Active Genes in Fungi.</title>
        <authorList>
            <consortium name="DOE Joint Genome Institute"/>
            <person name="Mondo S.J."/>
            <person name="Dannebaum R.O."/>
            <person name="Kuo R.C."/>
            <person name="Labutti K."/>
            <person name="Haridas S."/>
            <person name="Kuo A."/>
            <person name="Salamov A."/>
            <person name="Ahrendt S.R."/>
            <person name="Lipzen A."/>
            <person name="Sullivan W."/>
            <person name="Andreopoulos W.B."/>
            <person name="Clum A."/>
            <person name="Lindquist E."/>
            <person name="Daum C."/>
            <person name="Ramamoorthy G.K."/>
            <person name="Gryganskyi A."/>
            <person name="Culley D."/>
            <person name="Magnuson J.K."/>
            <person name="James T.Y."/>
            <person name="O'Malley M.A."/>
            <person name="Stajich J.E."/>
            <person name="Spatafora J.W."/>
            <person name="Visel A."/>
            <person name="Grigoriev I.V."/>
        </authorList>
    </citation>
    <scope>NUCLEOTIDE SEQUENCE [LARGE SCALE GENOMIC DNA]</scope>
    <source>
        <strain evidence="1 2">CBS 931.73</strain>
    </source>
</reference>
<dbReference type="OrthoDB" id="550575at2759"/>
<dbReference type="Gene3D" id="3.80.10.10">
    <property type="entry name" value="Ribonuclease Inhibitor"/>
    <property type="match status" value="2"/>
</dbReference>
<evidence type="ECO:0000313" key="2">
    <source>
        <dbReference type="Proteomes" id="UP000193498"/>
    </source>
</evidence>
<dbReference type="InterPro" id="IPR006553">
    <property type="entry name" value="Leu-rich_rpt_Cys-con_subtyp"/>
</dbReference>
<dbReference type="InterPro" id="IPR032675">
    <property type="entry name" value="LRR_dom_sf"/>
</dbReference>
<feature type="non-terminal residue" evidence="1">
    <location>
        <position position="1"/>
    </location>
</feature>
<organism evidence="1 2">
    <name type="scientific">Basidiobolus meristosporus CBS 931.73</name>
    <dbReference type="NCBI Taxonomy" id="1314790"/>
    <lineage>
        <taxon>Eukaryota</taxon>
        <taxon>Fungi</taxon>
        <taxon>Fungi incertae sedis</taxon>
        <taxon>Zoopagomycota</taxon>
        <taxon>Entomophthoromycotina</taxon>
        <taxon>Basidiobolomycetes</taxon>
        <taxon>Basidiobolales</taxon>
        <taxon>Basidiobolaceae</taxon>
        <taxon>Basidiobolus</taxon>
    </lineage>
</organism>
<dbReference type="EMBL" id="MCFE01000087">
    <property type="protein sequence ID" value="ORY00115.1"/>
    <property type="molecule type" value="Genomic_DNA"/>
</dbReference>
<comment type="caution">
    <text evidence="1">The sequence shown here is derived from an EMBL/GenBank/DDBJ whole genome shotgun (WGS) entry which is preliminary data.</text>
</comment>
<dbReference type="SMART" id="SM00367">
    <property type="entry name" value="LRR_CC"/>
    <property type="match status" value="2"/>
</dbReference>
<proteinExistence type="predicted"/>
<dbReference type="GO" id="GO:0031146">
    <property type="term" value="P:SCF-dependent proteasomal ubiquitin-dependent protein catabolic process"/>
    <property type="evidence" value="ECO:0007669"/>
    <property type="project" value="TreeGrafter"/>
</dbReference>
<dbReference type="PANTHER" id="PTHR13318">
    <property type="entry name" value="PARTNER OF PAIRED, ISOFORM B-RELATED"/>
    <property type="match status" value="1"/>
</dbReference>
<gene>
    <name evidence="1" type="ORF">K493DRAFT_312925</name>
</gene>
<dbReference type="GO" id="GO:0019005">
    <property type="term" value="C:SCF ubiquitin ligase complex"/>
    <property type="evidence" value="ECO:0007669"/>
    <property type="project" value="TreeGrafter"/>
</dbReference>
<dbReference type="AlphaFoldDB" id="A0A1Y1YRC9"/>
<keyword evidence="2" id="KW-1185">Reference proteome</keyword>
<sequence length="275" mass="31439">MDTLWRSLNSVESFRLWRVDLNDTIISSWSRTPHSNLKTLDLCSISVVDASSVDIWDDFFSCCGKQLTSLSISHSLLPPRLGHVIARHCVRLEELVIRSCKFTDTSIVAVAQQRGRTLKKIKLYDTSFTEQSLRVICEECTQLEELVLFRTEHWLQPLDTTPLIAYMAEHGNLLRSLCVRGWRTTNGLLDSLARYGTNLQELDFENNSELKDALLQKVMKSCKLRQLNITSRNDCDGLSPELITLVDKHYVFAKRIQNPLALDMETIYGILYGSP</sequence>
<protein>
    <submittedName>
        <fullName evidence="1">RNI-like protein</fullName>
    </submittedName>
</protein>
<evidence type="ECO:0000313" key="1">
    <source>
        <dbReference type="EMBL" id="ORY00115.1"/>
    </source>
</evidence>
<accession>A0A1Y1YRC9</accession>
<dbReference type="SUPFAM" id="SSF52047">
    <property type="entry name" value="RNI-like"/>
    <property type="match status" value="1"/>
</dbReference>
<dbReference type="Proteomes" id="UP000193498">
    <property type="component" value="Unassembled WGS sequence"/>
</dbReference>